<dbReference type="Gene3D" id="3.40.190.10">
    <property type="entry name" value="Periplasmic binding protein-like II"/>
    <property type="match status" value="2"/>
</dbReference>
<dbReference type="AlphaFoldDB" id="A0A0P6WB56"/>
<evidence type="ECO:0000256" key="1">
    <source>
        <dbReference type="ARBA" id="ARBA00022729"/>
    </source>
</evidence>
<evidence type="ECO:0000313" key="3">
    <source>
        <dbReference type="Proteomes" id="UP000048984"/>
    </source>
</evidence>
<gene>
    <name evidence="2" type="ORF">ABB55_19510</name>
</gene>
<dbReference type="PANTHER" id="PTHR30006:SF2">
    <property type="entry name" value="ABC TRANSPORTER SUBSTRATE-BINDING PROTEIN"/>
    <property type="match status" value="1"/>
</dbReference>
<dbReference type="GO" id="GO:0030288">
    <property type="term" value="C:outer membrane-bounded periplasmic space"/>
    <property type="evidence" value="ECO:0007669"/>
    <property type="project" value="TreeGrafter"/>
</dbReference>
<dbReference type="GO" id="GO:0015888">
    <property type="term" value="P:thiamine transport"/>
    <property type="evidence" value="ECO:0007669"/>
    <property type="project" value="TreeGrafter"/>
</dbReference>
<keyword evidence="3" id="KW-1185">Reference proteome</keyword>
<dbReference type="OrthoDB" id="9815444at2"/>
<reference evidence="2 3" key="1">
    <citation type="submission" date="2015-09" db="EMBL/GenBank/DDBJ databases">
        <authorList>
            <person name="Jackson K.R."/>
            <person name="Lunt B.L."/>
            <person name="Fisher J.N.B."/>
            <person name="Gardner A.V."/>
            <person name="Bailey M.E."/>
            <person name="Deus L.M."/>
            <person name="Earl A.S."/>
            <person name="Gibby P.D."/>
            <person name="Hartmann K.A."/>
            <person name="Liu J.E."/>
            <person name="Manci A.M."/>
            <person name="Nielsen D.A."/>
            <person name="Solomon M.B."/>
            <person name="Breakwell D.P."/>
            <person name="Burnett S.H."/>
            <person name="Grose J.H."/>
        </authorList>
    </citation>
    <scope>NUCLEOTIDE SEQUENCE [LARGE SCALE GENOMIC DNA]</scope>
    <source>
        <strain evidence="2 3">16</strain>
    </source>
</reference>
<dbReference type="PANTHER" id="PTHR30006">
    <property type="entry name" value="THIAMINE-BINDING PERIPLASMIC PROTEIN-RELATED"/>
    <property type="match status" value="1"/>
</dbReference>
<dbReference type="CDD" id="cd13589">
    <property type="entry name" value="PBP2_polyamine_RpCGA009"/>
    <property type="match status" value="1"/>
</dbReference>
<dbReference type="STRING" id="665126.ABB55_19510"/>
<protein>
    <submittedName>
        <fullName evidence="2">ABC transporter substrate-binding protein</fullName>
    </submittedName>
</protein>
<dbReference type="PROSITE" id="PS51318">
    <property type="entry name" value="TAT"/>
    <property type="match status" value="1"/>
</dbReference>
<evidence type="ECO:0000313" key="2">
    <source>
        <dbReference type="EMBL" id="KPL54131.1"/>
    </source>
</evidence>
<accession>A0A0P6WB56</accession>
<reference evidence="2 3" key="2">
    <citation type="submission" date="2015-10" db="EMBL/GenBank/DDBJ databases">
        <title>Draft Genome Sequence of Prosthecomicrobium hirschii ATCC 27832.</title>
        <authorList>
            <person name="Daniel J."/>
            <person name="Givan S.A."/>
            <person name="Brun Y.V."/>
            <person name="Brown P.J."/>
        </authorList>
    </citation>
    <scope>NUCLEOTIDE SEQUENCE [LARGE SCALE GENOMIC DNA]</scope>
    <source>
        <strain evidence="2 3">16</strain>
    </source>
</reference>
<name>A0A0P6WB56_9HYPH</name>
<proteinExistence type="predicted"/>
<dbReference type="RefSeq" id="WP_054360297.1">
    <property type="nucleotide sequence ID" value="NZ_JAPCYQ010000001.1"/>
</dbReference>
<organism evidence="2 3">
    <name type="scientific">Prosthecodimorpha hirschii</name>
    <dbReference type="NCBI Taxonomy" id="665126"/>
    <lineage>
        <taxon>Bacteria</taxon>
        <taxon>Pseudomonadati</taxon>
        <taxon>Pseudomonadota</taxon>
        <taxon>Alphaproteobacteria</taxon>
        <taxon>Hyphomicrobiales</taxon>
        <taxon>Ancalomicrobiaceae</taxon>
        <taxon>Prosthecodimorpha</taxon>
    </lineage>
</organism>
<dbReference type="EMBL" id="LJYW01000001">
    <property type="protein sequence ID" value="KPL54131.1"/>
    <property type="molecule type" value="Genomic_DNA"/>
</dbReference>
<dbReference type="SUPFAM" id="SSF53850">
    <property type="entry name" value="Periplasmic binding protein-like II"/>
    <property type="match status" value="1"/>
</dbReference>
<comment type="caution">
    <text evidence="2">The sequence shown here is derived from an EMBL/GenBank/DDBJ whole genome shotgun (WGS) entry which is preliminary data.</text>
</comment>
<dbReference type="InterPro" id="IPR006311">
    <property type="entry name" value="TAT_signal"/>
</dbReference>
<dbReference type="Proteomes" id="UP000048984">
    <property type="component" value="Unassembled WGS sequence"/>
</dbReference>
<dbReference type="GO" id="GO:0030975">
    <property type="term" value="F:thiamine binding"/>
    <property type="evidence" value="ECO:0007669"/>
    <property type="project" value="TreeGrafter"/>
</dbReference>
<dbReference type="Pfam" id="PF13343">
    <property type="entry name" value="SBP_bac_6"/>
    <property type="match status" value="1"/>
</dbReference>
<dbReference type="GO" id="GO:0030976">
    <property type="term" value="F:thiamine pyrophosphate binding"/>
    <property type="evidence" value="ECO:0007669"/>
    <property type="project" value="TreeGrafter"/>
</dbReference>
<sequence length="350" mass="37238">MDTISRAGLSRRSILKAGAAAGFTLAAPGLLRAETKELVVGGAASHKPWVEQVVIPNFEKKYGAKIIFEGTKSLVNLEKMQKNKGSQYLSVVQMDDPVMILAVKEGLLDPLTAAKAPNLAELVPGATHMDGMWANYLQPWLGIAYNKTAMKTPPTSWADLFDPKYKGRIIIPSLQNTEGLPSLFVAGHLATGASFAAAQKDTDAGFKKLAGIKANLLTIYTQMPQAYNLLEQGEAWMIGPAMSSFASERKAAGAPIELAAPKEGVFAMPSGIAVVKGAPQSDLAFAYVNELLGAALQAQLVGPTASLGTNKATPKPAGLPADLTVHQIDWANVAAERSNWVSRWDREMAL</sequence>
<keyword evidence="1" id="KW-0732">Signal</keyword>